<evidence type="ECO:0000313" key="3">
    <source>
        <dbReference type="EMBL" id="XBH03856.1"/>
    </source>
</evidence>
<accession>A0AAU7CGS8</accession>
<dbReference type="PANTHER" id="PTHR36539:SF1">
    <property type="entry name" value="BACTERIAL MICROCOMPARTMENT SHELL VERTEX PROTEIN EUTN"/>
    <property type="match status" value="1"/>
</dbReference>
<dbReference type="Gene3D" id="2.40.50.220">
    <property type="entry name" value="EutN/Ccml"/>
    <property type="match status" value="1"/>
</dbReference>
<evidence type="ECO:0000256" key="1">
    <source>
        <dbReference type="ARBA" id="ARBA00024322"/>
    </source>
</evidence>
<dbReference type="PANTHER" id="PTHR36539">
    <property type="entry name" value="ETHANOLAMINE UTILIZATION PROTEIN EUTN"/>
    <property type="match status" value="1"/>
</dbReference>
<dbReference type="AlphaFoldDB" id="A0AAU7CGS8"/>
<keyword evidence="2" id="KW-1283">Bacterial microcompartment</keyword>
<dbReference type="GO" id="GO:0031469">
    <property type="term" value="C:bacterial microcompartment"/>
    <property type="evidence" value="ECO:0007669"/>
    <property type="project" value="UniProtKB-SubCell"/>
</dbReference>
<dbReference type="Pfam" id="PF03319">
    <property type="entry name" value="EutN_CcmL"/>
    <property type="match status" value="1"/>
</dbReference>
<dbReference type="PROSITE" id="PS51932">
    <property type="entry name" value="BMV"/>
    <property type="match status" value="1"/>
</dbReference>
<dbReference type="EMBL" id="CP155447">
    <property type="protein sequence ID" value="XBH03856.1"/>
    <property type="molecule type" value="Genomic_DNA"/>
</dbReference>
<dbReference type="RefSeq" id="WP_406696598.1">
    <property type="nucleotide sequence ID" value="NZ_CP155447.1"/>
</dbReference>
<evidence type="ECO:0000256" key="2">
    <source>
        <dbReference type="ARBA" id="ARBA00024446"/>
    </source>
</evidence>
<dbReference type="InterPro" id="IPR036677">
    <property type="entry name" value="EutN_CcmL_sf"/>
</dbReference>
<reference evidence="3" key="1">
    <citation type="submission" date="2024-05" db="EMBL/GenBank/DDBJ databases">
        <title>Planctomycetes of the genus Singulisphaera possess chitinolytic capabilities.</title>
        <authorList>
            <person name="Ivanova A."/>
        </authorList>
    </citation>
    <scope>NUCLEOTIDE SEQUENCE</scope>
    <source>
        <strain evidence="3">Ch08T</strain>
    </source>
</reference>
<dbReference type="InterPro" id="IPR004992">
    <property type="entry name" value="EutN_CcmL"/>
</dbReference>
<proteinExistence type="predicted"/>
<name>A0AAU7CGS8_9BACT</name>
<dbReference type="SUPFAM" id="SSF159133">
    <property type="entry name" value="EutN/CcmL-like"/>
    <property type="match status" value="1"/>
</dbReference>
<protein>
    <submittedName>
        <fullName evidence="3">EutN/CcmL family microcompartment protein</fullName>
    </submittedName>
</protein>
<comment type="subcellular location">
    <subcellularLocation>
        <location evidence="1">Bacterial microcompartment</location>
    </subcellularLocation>
</comment>
<sequence length="92" mass="9827">MRIAEVIGRVTLSRSHPSLRGARFVLALPMPLEALTEDSAKRGEDVVVYDDLGAGPGSLIGLSEGREAANPFGKVKIPVDAYCACLLDRLSF</sequence>
<organism evidence="3">
    <name type="scientific">Singulisphaera sp. Ch08</name>
    <dbReference type="NCBI Taxonomy" id="3120278"/>
    <lineage>
        <taxon>Bacteria</taxon>
        <taxon>Pseudomonadati</taxon>
        <taxon>Planctomycetota</taxon>
        <taxon>Planctomycetia</taxon>
        <taxon>Isosphaerales</taxon>
        <taxon>Isosphaeraceae</taxon>
        <taxon>Singulisphaera</taxon>
    </lineage>
</organism>
<gene>
    <name evidence="3" type="ORF">V5E97_37000</name>
</gene>